<name>A0AAW0CIT4_9AGAR</name>
<dbReference type="EMBL" id="JAYKXP010000042">
    <property type="protein sequence ID" value="KAK7038812.1"/>
    <property type="molecule type" value="Genomic_DNA"/>
</dbReference>
<sequence>MSLVERAFHLWTTKAKQATIVDAFVNEDACNNAIRYALDRQTSVLSKLNIPDTSHQCPDVFLRNAVKFVSECVRRELEYRRLGLRGISDSGWNGPWLQLAPGSETIPTVVLRGQEMGTVKERKRKVAPPHRLDVRGRTRASAAAGYEEGHSLSTIGFGGNGVLIGDVVWAEEDLILDARRKIAVEYSPFSSGRFPNHQLVDDSEGAKGNDATGVNYGREFDRDDFGMLRQRVEELERELENCARAESQCQSRIETMNEQFERERASWEREKTVMEEKFVEVQKKWHEETTQRGTCGEAGEEKLEAGEMVWDMQCGDGVHAQLDGHDGSPEMNENNRTGDSCMNVLQGVDVLVSRAERGSRYTLSYDVMLFNLPETTSDFKILGNIKHGVQSLAETALNLHDSDPSDFMRAIQDKVEELEIEALLDFQKGEDCESDWQKTMKIISQLKNIRDWIGEARIWSDSMKLDKKDVSNDV</sequence>
<keyword evidence="3" id="KW-1185">Reference proteome</keyword>
<organism evidence="2 3">
    <name type="scientific">Paramarasmius palmivorus</name>
    <dbReference type="NCBI Taxonomy" id="297713"/>
    <lineage>
        <taxon>Eukaryota</taxon>
        <taxon>Fungi</taxon>
        <taxon>Dikarya</taxon>
        <taxon>Basidiomycota</taxon>
        <taxon>Agaricomycotina</taxon>
        <taxon>Agaricomycetes</taxon>
        <taxon>Agaricomycetidae</taxon>
        <taxon>Agaricales</taxon>
        <taxon>Marasmiineae</taxon>
        <taxon>Marasmiaceae</taxon>
        <taxon>Paramarasmius</taxon>
    </lineage>
</organism>
<feature type="coiled-coil region" evidence="1">
    <location>
        <begin position="225"/>
        <end position="277"/>
    </location>
</feature>
<reference evidence="2 3" key="1">
    <citation type="submission" date="2024-01" db="EMBL/GenBank/DDBJ databases">
        <title>A draft genome for a cacao thread blight-causing isolate of Paramarasmius palmivorus.</title>
        <authorList>
            <person name="Baruah I.K."/>
            <person name="Bukari Y."/>
            <person name="Amoako-Attah I."/>
            <person name="Meinhardt L.W."/>
            <person name="Bailey B.A."/>
            <person name="Cohen S.P."/>
        </authorList>
    </citation>
    <scope>NUCLEOTIDE SEQUENCE [LARGE SCALE GENOMIC DNA]</scope>
    <source>
        <strain evidence="2 3">GH-12</strain>
    </source>
</reference>
<keyword evidence="1" id="KW-0175">Coiled coil</keyword>
<dbReference type="Proteomes" id="UP001383192">
    <property type="component" value="Unassembled WGS sequence"/>
</dbReference>
<evidence type="ECO:0000256" key="1">
    <source>
        <dbReference type="SAM" id="Coils"/>
    </source>
</evidence>
<dbReference type="AlphaFoldDB" id="A0AAW0CIT4"/>
<evidence type="ECO:0000313" key="3">
    <source>
        <dbReference type="Proteomes" id="UP001383192"/>
    </source>
</evidence>
<comment type="caution">
    <text evidence="2">The sequence shown here is derived from an EMBL/GenBank/DDBJ whole genome shotgun (WGS) entry which is preliminary data.</text>
</comment>
<accession>A0AAW0CIT4</accession>
<proteinExistence type="predicted"/>
<protein>
    <submittedName>
        <fullName evidence="2">Uncharacterized protein</fullName>
    </submittedName>
</protein>
<gene>
    <name evidence="2" type="ORF">VNI00_010442</name>
</gene>
<evidence type="ECO:0000313" key="2">
    <source>
        <dbReference type="EMBL" id="KAK7038812.1"/>
    </source>
</evidence>